<feature type="compositionally biased region" description="Basic residues" evidence="1">
    <location>
        <begin position="524"/>
        <end position="536"/>
    </location>
</feature>
<keyword evidence="3" id="KW-0732">Signal</keyword>
<dbReference type="CTD" id="436654"/>
<dbReference type="Pfam" id="PF15361">
    <property type="entry name" value="RIC3"/>
    <property type="match status" value="1"/>
</dbReference>
<reference evidence="5" key="2">
    <citation type="submission" date="2025-08" db="UniProtKB">
        <authorList>
            <consortium name="Ensembl"/>
        </authorList>
    </citation>
    <scope>IDENTIFICATION</scope>
</reference>
<keyword evidence="2" id="KW-1133">Transmembrane helix</keyword>
<dbReference type="PANTHER" id="PTHR21723:SF4">
    <property type="entry name" value="ZGC:92489"/>
    <property type="match status" value="1"/>
</dbReference>
<dbReference type="AlphaFoldDB" id="A0A8K9VF14"/>
<feature type="compositionally biased region" description="Polar residues" evidence="1">
    <location>
        <begin position="52"/>
        <end position="65"/>
    </location>
</feature>
<dbReference type="Proteomes" id="UP000694395">
    <property type="component" value="Chromosome 2"/>
</dbReference>
<evidence type="ECO:0000256" key="2">
    <source>
        <dbReference type="SAM" id="Phobius"/>
    </source>
</evidence>
<feature type="signal peptide" evidence="3">
    <location>
        <begin position="1"/>
        <end position="33"/>
    </location>
</feature>
<dbReference type="GO" id="GO:0043005">
    <property type="term" value="C:neuron projection"/>
    <property type="evidence" value="ECO:0007669"/>
    <property type="project" value="TreeGrafter"/>
</dbReference>
<keyword evidence="2" id="KW-0472">Membrane</keyword>
<feature type="region of interest" description="Disordered" evidence="1">
    <location>
        <begin position="453"/>
        <end position="536"/>
    </location>
</feature>
<feature type="domain" description="Resistance to inhibitors of cholinesterase protein 3 N-terminal" evidence="4">
    <location>
        <begin position="15"/>
        <end position="163"/>
    </location>
</feature>
<dbReference type="GeneID" id="110492356"/>
<dbReference type="GO" id="GO:0034394">
    <property type="term" value="P:protein localization to cell surface"/>
    <property type="evidence" value="ECO:0007669"/>
    <property type="project" value="TreeGrafter"/>
</dbReference>
<sequence>MSMSTFQKVTLVSCLVLCVALLLPKMLLGGGKGAQTEGSGRFPPMVHRQMAPDSQGQSAAGSTRAHNTEAIARAKGGGGTGVGTGGKSNLAGQIIPIYGFAILLYILYILFKITSKGKCAVPSEPRFPSVRAENRKRKITDFELTQLQDKLRETEMVMERIVSKASYSPERVTGVSADQEERLLLQLREITRVMQEGRLVEGVAPTEMGAQHWEGFPEDPHPCWEEPFCGYDHTQATSTEEQPERTDECGADQEGVAYQEKGGAYQKESGAYQKEGGAYQKEGGADQEEGVANKESGVDQEEGRADQKDVGLNQEESVVDQEVVGVDQDEGRADQKDIGLNQEESVVDQVVVGVDQEEGRADQKDIGLNQEESVVDQEVVGIDQEEGRADQKEGGLDQEESVVDQEVVRVDQEEGRADQEEGAAEDDVGVAKAGADLNTDEEGCADLATGNEECGAKRDVGGTEVEKAGMDREEGGANDKLGLADEDRGGAEEELEFTLKMPTMLEREEKDGVNLSTEMSTSRSRVRRKRNKKQKK</sequence>
<dbReference type="InterPro" id="IPR026160">
    <property type="entry name" value="Ric3"/>
</dbReference>
<feature type="compositionally biased region" description="Low complexity" evidence="1">
    <location>
        <begin position="314"/>
        <end position="326"/>
    </location>
</feature>
<evidence type="ECO:0000313" key="6">
    <source>
        <dbReference type="Proteomes" id="UP000694395"/>
    </source>
</evidence>
<feature type="compositionally biased region" description="Basic and acidic residues" evidence="1">
    <location>
        <begin position="385"/>
        <end position="395"/>
    </location>
</feature>
<dbReference type="GO" id="GO:0043025">
    <property type="term" value="C:neuronal cell body"/>
    <property type="evidence" value="ECO:0007669"/>
    <property type="project" value="TreeGrafter"/>
</dbReference>
<evidence type="ECO:0000256" key="1">
    <source>
        <dbReference type="SAM" id="MobiDB-lite"/>
    </source>
</evidence>
<name>A0A8K9VF14_ONCMY</name>
<dbReference type="GeneTree" id="ENSGT00440000034107"/>
<dbReference type="Ensembl" id="ENSOMYT00000124941.1">
    <property type="protein sequence ID" value="ENSOMYP00000121265.1"/>
    <property type="gene ID" value="ENSOMYG00000076907.1"/>
</dbReference>
<feature type="region of interest" description="Disordered" evidence="1">
    <location>
        <begin position="34"/>
        <end position="66"/>
    </location>
</feature>
<accession>A0A8K9VF14</accession>
<evidence type="ECO:0000256" key="3">
    <source>
        <dbReference type="SAM" id="SignalP"/>
    </source>
</evidence>
<dbReference type="RefSeq" id="XP_036807231.1">
    <property type="nucleotide sequence ID" value="XM_036951336.1"/>
</dbReference>
<dbReference type="GO" id="GO:0007271">
    <property type="term" value="P:synaptic transmission, cholinergic"/>
    <property type="evidence" value="ECO:0007669"/>
    <property type="project" value="TreeGrafter"/>
</dbReference>
<reference evidence="5" key="3">
    <citation type="submission" date="2025-09" db="UniProtKB">
        <authorList>
            <consortium name="Ensembl"/>
        </authorList>
    </citation>
    <scope>IDENTIFICATION</scope>
</reference>
<keyword evidence="6" id="KW-1185">Reference proteome</keyword>
<protein>
    <recommendedName>
        <fullName evidence="4">Resistance to inhibitors of cholinesterase protein 3 N-terminal domain-containing protein</fullName>
    </recommendedName>
</protein>
<feature type="compositionally biased region" description="Basic and acidic residues" evidence="1">
    <location>
        <begin position="406"/>
        <end position="419"/>
    </location>
</feature>
<dbReference type="OrthoDB" id="9938788at2759"/>
<dbReference type="KEGG" id="omy:110492356"/>
<feature type="region of interest" description="Disordered" evidence="1">
    <location>
        <begin position="278"/>
        <end position="430"/>
    </location>
</feature>
<feature type="chain" id="PRO_5035472498" description="Resistance to inhibitors of cholinesterase protein 3 N-terminal domain-containing protein" evidence="3">
    <location>
        <begin position="34"/>
        <end position="536"/>
    </location>
</feature>
<reference evidence="5" key="1">
    <citation type="submission" date="2020-07" db="EMBL/GenBank/DDBJ databases">
        <title>A long reads based de novo assembly of the rainbow trout Arlee double haploid line genome.</title>
        <authorList>
            <person name="Gao G."/>
            <person name="Palti Y."/>
        </authorList>
    </citation>
    <scope>NUCLEOTIDE SEQUENCE [LARGE SCALE GENOMIC DNA]</scope>
</reference>
<proteinExistence type="predicted"/>
<feature type="transmembrane region" description="Helical" evidence="2">
    <location>
        <begin position="90"/>
        <end position="111"/>
    </location>
</feature>
<feature type="compositionally biased region" description="Basic and acidic residues" evidence="1">
    <location>
        <begin position="454"/>
        <end position="491"/>
    </location>
</feature>
<dbReference type="PANTHER" id="PTHR21723">
    <property type="entry name" value="RESISTANCE TO INHIBITORS OF CHOLINESTERASE PROTEIN 3 RIC3"/>
    <property type="match status" value="1"/>
</dbReference>
<evidence type="ECO:0000259" key="4">
    <source>
        <dbReference type="Pfam" id="PF15361"/>
    </source>
</evidence>
<dbReference type="GO" id="GO:0045202">
    <property type="term" value="C:synapse"/>
    <property type="evidence" value="ECO:0007669"/>
    <property type="project" value="GOC"/>
</dbReference>
<evidence type="ECO:0000313" key="5">
    <source>
        <dbReference type="Ensembl" id="ENSOMYP00000121265.1"/>
    </source>
</evidence>
<dbReference type="InterPro" id="IPR032763">
    <property type="entry name" value="RIC3_N"/>
</dbReference>
<organism evidence="5 6">
    <name type="scientific">Oncorhynchus mykiss</name>
    <name type="common">Rainbow trout</name>
    <name type="synonym">Salmo gairdneri</name>
    <dbReference type="NCBI Taxonomy" id="8022"/>
    <lineage>
        <taxon>Eukaryota</taxon>
        <taxon>Metazoa</taxon>
        <taxon>Chordata</taxon>
        <taxon>Craniata</taxon>
        <taxon>Vertebrata</taxon>
        <taxon>Euteleostomi</taxon>
        <taxon>Actinopterygii</taxon>
        <taxon>Neopterygii</taxon>
        <taxon>Teleostei</taxon>
        <taxon>Protacanthopterygii</taxon>
        <taxon>Salmoniformes</taxon>
        <taxon>Salmonidae</taxon>
        <taxon>Salmoninae</taxon>
        <taxon>Oncorhynchus</taxon>
    </lineage>
</organism>
<keyword evidence="2" id="KW-0812">Transmembrane</keyword>